<dbReference type="InterPro" id="IPR024409">
    <property type="entry name" value="DUF3833"/>
</dbReference>
<dbReference type="AlphaFoldDB" id="A0A0H5DH29"/>
<protein>
    <recommendedName>
        <fullName evidence="3">Lipoprotein</fullName>
    </recommendedName>
</protein>
<dbReference type="EMBL" id="CVRL01000015">
    <property type="protein sequence ID" value="CRL10750.1"/>
    <property type="molecule type" value="Genomic_DNA"/>
</dbReference>
<gene>
    <name evidence="1" type="ORF">NIT7321_01598</name>
</gene>
<accession>A0A0H5DH29</accession>
<evidence type="ECO:0008006" key="3">
    <source>
        <dbReference type="Google" id="ProtNLM"/>
    </source>
</evidence>
<organism evidence="1 2">
    <name type="scientific">Phaeobacter italicus</name>
    <dbReference type="NCBI Taxonomy" id="481446"/>
    <lineage>
        <taxon>Bacteria</taxon>
        <taxon>Pseudomonadati</taxon>
        <taxon>Pseudomonadota</taxon>
        <taxon>Alphaproteobacteria</taxon>
        <taxon>Rhodobacterales</taxon>
        <taxon>Roseobacteraceae</taxon>
        <taxon>Phaeobacter</taxon>
    </lineage>
</organism>
<proteinExistence type="predicted"/>
<dbReference type="Pfam" id="PF12915">
    <property type="entry name" value="DUF3833"/>
    <property type="match status" value="1"/>
</dbReference>
<sequence>MTPASQDTTRHRPKRSAMRRLGRLALIGGAVAGVAALASCGRPSLSDEKLSDKALNLEEYFVGQTVAYGQFTDRFGTVRRRFVVDITGEWDGRDLTLTEDFRYADGSTEQRIWTLTKTGPDSWEGTADGVQGKARGEERGDTFNWAYTIDLPVPGGDTMRVSFDDWMWLLEDGRLLNKAYMSRFGVTLGEVTIFFEKKDD</sequence>
<dbReference type="Proteomes" id="UP000043764">
    <property type="component" value="Unassembled WGS sequence"/>
</dbReference>
<keyword evidence="2" id="KW-1185">Reference proteome</keyword>
<reference evidence="2" key="1">
    <citation type="submission" date="2015-05" db="EMBL/GenBank/DDBJ databases">
        <authorList>
            <person name="Rodrigo-Torres Lidia"/>
            <person name="Arahal R.David."/>
        </authorList>
    </citation>
    <scope>NUCLEOTIDE SEQUENCE [LARGE SCALE GENOMIC DNA]</scope>
    <source>
        <strain evidence="2">CECT 7321</strain>
    </source>
</reference>
<dbReference type="STRING" id="481446.NIT7645_02060"/>
<evidence type="ECO:0000313" key="2">
    <source>
        <dbReference type="Proteomes" id="UP000043764"/>
    </source>
</evidence>
<name>A0A0H5DH29_9RHOB</name>
<evidence type="ECO:0000313" key="1">
    <source>
        <dbReference type="EMBL" id="CRL10750.1"/>
    </source>
</evidence>